<dbReference type="EMBL" id="CM047591">
    <property type="protein sequence ID" value="KAI9918289.1"/>
    <property type="molecule type" value="Genomic_DNA"/>
</dbReference>
<comment type="caution">
    <text evidence="1">The sequence shown here is derived from an EMBL/GenBank/DDBJ whole genome shotgun (WGS) entry which is preliminary data.</text>
</comment>
<evidence type="ECO:0000313" key="2">
    <source>
        <dbReference type="Proteomes" id="UP001163321"/>
    </source>
</evidence>
<accession>A0ACC0WJU3</accession>
<sequence>MRLDDAYNAWTHIAYGLPEMMRPNANNEFSVDEITKGAILRYFETLETGNSQSTIQYLNQF</sequence>
<reference evidence="1 2" key="1">
    <citation type="journal article" date="2022" name="bioRxiv">
        <title>The genome of the oomycete Peronosclerospora sorghi, a cosmopolitan pathogen of maize and sorghum, is inflated with dispersed pseudogenes.</title>
        <authorList>
            <person name="Fletcher K."/>
            <person name="Martin F."/>
            <person name="Isakeit T."/>
            <person name="Cavanaugh K."/>
            <person name="Magill C."/>
            <person name="Michelmore R."/>
        </authorList>
    </citation>
    <scope>NUCLEOTIDE SEQUENCE [LARGE SCALE GENOMIC DNA]</scope>
    <source>
        <strain evidence="1">P6</strain>
    </source>
</reference>
<organism evidence="1 2">
    <name type="scientific">Peronosclerospora sorghi</name>
    <dbReference type="NCBI Taxonomy" id="230839"/>
    <lineage>
        <taxon>Eukaryota</taxon>
        <taxon>Sar</taxon>
        <taxon>Stramenopiles</taxon>
        <taxon>Oomycota</taxon>
        <taxon>Peronosporomycetes</taxon>
        <taxon>Peronosporales</taxon>
        <taxon>Peronosporaceae</taxon>
        <taxon>Peronosclerospora</taxon>
    </lineage>
</organism>
<evidence type="ECO:0000313" key="1">
    <source>
        <dbReference type="EMBL" id="KAI9918289.1"/>
    </source>
</evidence>
<gene>
    <name evidence="1" type="ORF">PsorP6_011707</name>
</gene>
<proteinExistence type="predicted"/>
<dbReference type="Proteomes" id="UP001163321">
    <property type="component" value="Chromosome 12"/>
</dbReference>
<protein>
    <submittedName>
        <fullName evidence="1">Uncharacterized protein</fullName>
    </submittedName>
</protein>
<keyword evidence="2" id="KW-1185">Reference proteome</keyword>
<name>A0ACC0WJU3_9STRA</name>